<organism evidence="2 3">
    <name type="scientific">Cirrhinus molitorella</name>
    <name type="common">mud carp</name>
    <dbReference type="NCBI Taxonomy" id="172907"/>
    <lineage>
        <taxon>Eukaryota</taxon>
        <taxon>Metazoa</taxon>
        <taxon>Chordata</taxon>
        <taxon>Craniata</taxon>
        <taxon>Vertebrata</taxon>
        <taxon>Euteleostomi</taxon>
        <taxon>Actinopterygii</taxon>
        <taxon>Neopterygii</taxon>
        <taxon>Teleostei</taxon>
        <taxon>Ostariophysi</taxon>
        <taxon>Cypriniformes</taxon>
        <taxon>Cyprinidae</taxon>
        <taxon>Labeoninae</taxon>
        <taxon>Labeonini</taxon>
        <taxon>Cirrhinus</taxon>
    </lineage>
</organism>
<comment type="caution">
    <text evidence="2">The sequence shown here is derived from an EMBL/GenBank/DDBJ whole genome shotgun (WGS) entry which is preliminary data.</text>
</comment>
<name>A0ABR3MEP7_9TELE</name>
<evidence type="ECO:0000313" key="3">
    <source>
        <dbReference type="Proteomes" id="UP001558613"/>
    </source>
</evidence>
<sequence>MKTNKAEVNEQTVRGLEERLRQILSVPVSHSDRHRRRRRQVEKGWGEYGERVIGARRQTVQKESNAVRETGRENEGEEMEIELMTPTSKYKNKGTKCSAT</sequence>
<protein>
    <submittedName>
        <fullName evidence="2">Uncharacterized protein</fullName>
    </submittedName>
</protein>
<dbReference type="EMBL" id="JAYMGO010000014">
    <property type="protein sequence ID" value="KAL1262158.1"/>
    <property type="molecule type" value="Genomic_DNA"/>
</dbReference>
<gene>
    <name evidence="2" type="ORF">QQF64_007423</name>
</gene>
<reference evidence="2 3" key="1">
    <citation type="submission" date="2023-09" db="EMBL/GenBank/DDBJ databases">
        <authorList>
            <person name="Wang M."/>
        </authorList>
    </citation>
    <scope>NUCLEOTIDE SEQUENCE [LARGE SCALE GENOMIC DNA]</scope>
    <source>
        <strain evidence="2">GT-2023</strain>
        <tissue evidence="2">Liver</tissue>
    </source>
</reference>
<accession>A0ABR3MEP7</accession>
<proteinExistence type="predicted"/>
<feature type="region of interest" description="Disordered" evidence="1">
    <location>
        <begin position="56"/>
        <end position="100"/>
    </location>
</feature>
<evidence type="ECO:0000313" key="2">
    <source>
        <dbReference type="EMBL" id="KAL1262158.1"/>
    </source>
</evidence>
<keyword evidence="3" id="KW-1185">Reference proteome</keyword>
<evidence type="ECO:0000256" key="1">
    <source>
        <dbReference type="SAM" id="MobiDB-lite"/>
    </source>
</evidence>
<feature type="compositionally biased region" description="Basic and acidic residues" evidence="1">
    <location>
        <begin position="65"/>
        <end position="74"/>
    </location>
</feature>
<dbReference type="Proteomes" id="UP001558613">
    <property type="component" value="Unassembled WGS sequence"/>
</dbReference>